<protein>
    <submittedName>
        <fullName evidence="1">Predicted protein</fullName>
    </submittedName>
</protein>
<keyword evidence="2" id="KW-1185">Reference proteome</keyword>
<feature type="non-terminal residue" evidence="1">
    <location>
        <position position="1"/>
    </location>
</feature>
<reference evidence="2" key="1">
    <citation type="journal article" date="2011" name="Nat. Genet.">
        <title>The Arabidopsis lyrata genome sequence and the basis of rapid genome size change.</title>
        <authorList>
            <person name="Hu T.T."/>
            <person name="Pattyn P."/>
            <person name="Bakker E.G."/>
            <person name="Cao J."/>
            <person name="Cheng J.-F."/>
            <person name="Clark R.M."/>
            <person name="Fahlgren N."/>
            <person name="Fawcett J.A."/>
            <person name="Grimwood J."/>
            <person name="Gundlach H."/>
            <person name="Haberer G."/>
            <person name="Hollister J.D."/>
            <person name="Ossowski S."/>
            <person name="Ottilar R.P."/>
            <person name="Salamov A.A."/>
            <person name="Schneeberger K."/>
            <person name="Spannagl M."/>
            <person name="Wang X."/>
            <person name="Yang L."/>
            <person name="Nasrallah M.E."/>
            <person name="Bergelson J."/>
            <person name="Carrington J.C."/>
            <person name="Gaut B.S."/>
            <person name="Schmutz J."/>
            <person name="Mayer K.F.X."/>
            <person name="Van de Peer Y."/>
            <person name="Grigoriev I.V."/>
            <person name="Nordborg M."/>
            <person name="Weigel D."/>
            <person name="Guo Y.-L."/>
        </authorList>
    </citation>
    <scope>NUCLEOTIDE SEQUENCE [LARGE SCALE GENOMIC DNA]</scope>
    <source>
        <strain evidence="2">cv. MN47</strain>
    </source>
</reference>
<dbReference type="EMBL" id="GL348720">
    <property type="protein sequence ID" value="EFH42373.1"/>
    <property type="molecule type" value="Genomic_DNA"/>
</dbReference>
<gene>
    <name evidence="1" type="ORF">ARALYDRAFT_685199</name>
</gene>
<dbReference type="Proteomes" id="UP000008694">
    <property type="component" value="Unassembled WGS sequence"/>
</dbReference>
<sequence length="96" mass="11351">INMEYDEIGKIDHSHSSWLGACPLKKTKTLRDRRKETYTKTMCLVGYKENSKEVERANQEFQWKMIKTPTKKFHFILFFNLVETPTSASQSNLTEF</sequence>
<dbReference type="Gramene" id="Al_scaffold_0008_2019">
    <property type="protein sequence ID" value="Al_scaffold_0008_2019"/>
    <property type="gene ID" value="Al_scaffold_0008_2019"/>
</dbReference>
<accession>D7MKL2</accession>
<organism evidence="2">
    <name type="scientific">Arabidopsis lyrata subsp. lyrata</name>
    <name type="common">Lyre-leaved rock-cress</name>
    <dbReference type="NCBI Taxonomy" id="81972"/>
    <lineage>
        <taxon>Eukaryota</taxon>
        <taxon>Viridiplantae</taxon>
        <taxon>Streptophyta</taxon>
        <taxon>Embryophyta</taxon>
        <taxon>Tracheophyta</taxon>
        <taxon>Spermatophyta</taxon>
        <taxon>Magnoliopsida</taxon>
        <taxon>eudicotyledons</taxon>
        <taxon>Gunneridae</taxon>
        <taxon>Pentapetalae</taxon>
        <taxon>rosids</taxon>
        <taxon>malvids</taxon>
        <taxon>Brassicales</taxon>
        <taxon>Brassicaceae</taxon>
        <taxon>Camelineae</taxon>
        <taxon>Arabidopsis</taxon>
    </lineage>
</organism>
<proteinExistence type="predicted"/>
<dbReference type="AlphaFoldDB" id="D7MKL2"/>
<dbReference type="HOGENOM" id="CLU_2365683_0_0_1"/>
<evidence type="ECO:0000313" key="1">
    <source>
        <dbReference type="EMBL" id="EFH42373.1"/>
    </source>
</evidence>
<evidence type="ECO:0000313" key="2">
    <source>
        <dbReference type="Proteomes" id="UP000008694"/>
    </source>
</evidence>
<name>D7MKL2_ARALL</name>